<evidence type="ECO:0000256" key="5">
    <source>
        <dbReference type="ARBA" id="ARBA00022525"/>
    </source>
</evidence>
<evidence type="ECO:0000259" key="9">
    <source>
        <dbReference type="Pfam" id="PF22638"/>
    </source>
</evidence>
<dbReference type="AlphaFoldDB" id="I7LH55"/>
<dbReference type="Proteomes" id="UP000007652">
    <property type="component" value="Unassembled WGS sequence"/>
</dbReference>
<evidence type="ECO:0000313" key="10">
    <source>
        <dbReference type="EMBL" id="CCJ33786.1"/>
    </source>
</evidence>
<dbReference type="GO" id="GO:0009424">
    <property type="term" value="C:bacterial-type flagellum hook"/>
    <property type="evidence" value="ECO:0007669"/>
    <property type="project" value="InterPro"/>
</dbReference>
<dbReference type="Pfam" id="PF22638">
    <property type="entry name" value="FlgK_D1"/>
    <property type="match status" value="1"/>
</dbReference>
<evidence type="ECO:0000259" key="8">
    <source>
        <dbReference type="Pfam" id="PF06429"/>
    </source>
</evidence>
<evidence type="ECO:0000256" key="6">
    <source>
        <dbReference type="ARBA" id="ARBA00023143"/>
    </source>
</evidence>
<accession>I7LH55</accession>
<keyword evidence="11" id="KW-1185">Reference proteome</keyword>
<keyword evidence="5" id="KW-0964">Secreted</keyword>
<feature type="domain" description="Flagellar basal body rod protein N-terminal" evidence="7">
    <location>
        <begin position="13"/>
        <end position="37"/>
    </location>
</feature>
<evidence type="ECO:0000313" key="11">
    <source>
        <dbReference type="Proteomes" id="UP000007652"/>
    </source>
</evidence>
<evidence type="ECO:0000256" key="2">
    <source>
        <dbReference type="ARBA" id="ARBA00004613"/>
    </source>
</evidence>
<gene>
    <name evidence="10" type="ORF">CAAU_1702</name>
</gene>
<dbReference type="GO" id="GO:0005198">
    <property type="term" value="F:structural molecule activity"/>
    <property type="evidence" value="ECO:0007669"/>
    <property type="project" value="InterPro"/>
</dbReference>
<dbReference type="InterPro" id="IPR002371">
    <property type="entry name" value="FlgK"/>
</dbReference>
<keyword evidence="10" id="KW-0969">Cilium</keyword>
<comment type="caution">
    <text evidence="10">The sequence shown here is derived from an EMBL/GenBank/DDBJ whole genome shotgun (WGS) entry which is preliminary data.</text>
</comment>
<sequence length="607" mass="67825">MSGLFNTFNIVKRGMFAQQTALNVVSHNVANANTEGYSIQRADLKTTKPFGMPSLTTAAEPGQVGTGVEVASITRTRDEFLDYYVRKETSTLKRFESREYFLSEIEAIFTEPSDTGLATLLTRFWDAWQGLSTNPESSTARTLVVSNAEALANGINQNYAQLVDREVGISDLIQQQIFEVSNILTQIADLNEQIKAVVVGGKIPNDLLDRRDLLLDKLSERFDFDIKKTDYMGIKIIPKTGNGLIDENNPILTDSKINKGLAFVNDVIMNIDGKEIKKKDFPLIIEKDKLSSITLSININGDINKPYDVEISGIDEIKKYLNIEEIKDSNGNVVSYKINSIMPHVVLYDMQEFNQGNLKIESINFYNGSFKGLDSLYNEINDYKTQLNNLARALAISVNTIHSNSSDKSKGINFFNIEAETDIKAAEKLSINAKIKEDVFLINAGKIIDKNDPNYAPGNGERALIIGQLRNIRMEILKITSREEFLKNVYTDSNGNPITSVEPSGLNLADRNQTKIFSNNSGTTIDNYFKATISQLGVSNQEAKRMVKNQQALVDQLVVRRESISGVSLDEEMTNMLQFQRAYEANAKMISVIDQLLDVVVNGLVRR</sequence>
<dbReference type="Pfam" id="PF00460">
    <property type="entry name" value="Flg_bb_rod"/>
    <property type="match status" value="1"/>
</dbReference>
<dbReference type="EMBL" id="CAKP01000093">
    <property type="protein sequence ID" value="CCJ33786.1"/>
    <property type="molecule type" value="Genomic_DNA"/>
</dbReference>
<evidence type="ECO:0000256" key="1">
    <source>
        <dbReference type="ARBA" id="ARBA00004365"/>
    </source>
</evidence>
<feature type="domain" description="Flagellar basal-body/hook protein C-terminal" evidence="8">
    <location>
        <begin position="564"/>
        <end position="600"/>
    </location>
</feature>
<keyword evidence="6" id="KW-0975">Bacterial flagellum</keyword>
<dbReference type="RefSeq" id="WP_008909045.1">
    <property type="nucleotide sequence ID" value="NZ_CAKP01000093.1"/>
</dbReference>
<dbReference type="GO" id="GO:0044780">
    <property type="term" value="P:bacterial-type flagellum assembly"/>
    <property type="evidence" value="ECO:0007669"/>
    <property type="project" value="InterPro"/>
</dbReference>
<dbReference type="SUPFAM" id="SSF64518">
    <property type="entry name" value="Phase 1 flagellin"/>
    <property type="match status" value="1"/>
</dbReference>
<comment type="similarity">
    <text evidence="3">Belongs to the flagella basal body rod proteins family.</text>
</comment>
<organism evidence="10 11">
    <name type="scientific">Caloramator australicus RC3</name>
    <dbReference type="NCBI Taxonomy" id="857293"/>
    <lineage>
        <taxon>Bacteria</taxon>
        <taxon>Bacillati</taxon>
        <taxon>Bacillota</taxon>
        <taxon>Clostridia</taxon>
        <taxon>Eubacteriales</taxon>
        <taxon>Clostridiaceae</taxon>
        <taxon>Caloramator</taxon>
    </lineage>
</organism>
<dbReference type="GO" id="GO:0005576">
    <property type="term" value="C:extracellular region"/>
    <property type="evidence" value="ECO:0007669"/>
    <property type="project" value="UniProtKB-SubCell"/>
</dbReference>
<protein>
    <recommendedName>
        <fullName evidence="4">Flagellar hook-associated protein 1</fullName>
    </recommendedName>
</protein>
<proteinExistence type="inferred from homology"/>
<dbReference type="PRINTS" id="PR01005">
    <property type="entry name" value="FLGHOOKAP1"/>
</dbReference>
<reference evidence="10 11" key="1">
    <citation type="journal article" date="2011" name="J. Bacteriol.">
        <title>Draft genome sequence of Caloramator australicus strain RC3T, a thermoanaerobe from the Great Artesian Basin of Australia.</title>
        <authorList>
            <person name="Ogg C.D."/>
            <person name="Patel B.K.C."/>
        </authorList>
    </citation>
    <scope>NUCLEOTIDE SEQUENCE [LARGE SCALE GENOMIC DNA]</scope>
    <source>
        <strain evidence="10 11">RC3</strain>
    </source>
</reference>
<keyword evidence="10" id="KW-0966">Cell projection</keyword>
<name>I7LH55_9CLOT</name>
<dbReference type="OrthoDB" id="9802553at2"/>
<dbReference type="InterPro" id="IPR001444">
    <property type="entry name" value="Flag_bb_rod_N"/>
</dbReference>
<dbReference type="InterPro" id="IPR010930">
    <property type="entry name" value="Flg_bb/hook_C_dom"/>
</dbReference>
<dbReference type="STRING" id="857293.CAAU_1702"/>
<evidence type="ECO:0000256" key="4">
    <source>
        <dbReference type="ARBA" id="ARBA00016244"/>
    </source>
</evidence>
<dbReference type="eggNOG" id="COG1256">
    <property type="taxonomic scope" value="Bacteria"/>
</dbReference>
<dbReference type="PANTHER" id="PTHR30033:SF1">
    <property type="entry name" value="FLAGELLAR HOOK-ASSOCIATED PROTEIN 1"/>
    <property type="match status" value="1"/>
</dbReference>
<comment type="subcellular location">
    <subcellularLocation>
        <location evidence="1">Bacterial flagellum</location>
    </subcellularLocation>
    <subcellularLocation>
        <location evidence="2">Secreted</location>
    </subcellularLocation>
</comment>
<evidence type="ECO:0000256" key="3">
    <source>
        <dbReference type="ARBA" id="ARBA00009677"/>
    </source>
</evidence>
<dbReference type="Pfam" id="PF06429">
    <property type="entry name" value="Flg_bbr_C"/>
    <property type="match status" value="1"/>
</dbReference>
<keyword evidence="10" id="KW-0282">Flagellum</keyword>
<evidence type="ECO:0000259" key="7">
    <source>
        <dbReference type="Pfam" id="PF00460"/>
    </source>
</evidence>
<dbReference type="InterPro" id="IPR053927">
    <property type="entry name" value="FlgK_helical"/>
</dbReference>
<dbReference type="PANTHER" id="PTHR30033">
    <property type="entry name" value="FLAGELLAR HOOK-ASSOCIATED PROTEIN 1"/>
    <property type="match status" value="1"/>
</dbReference>
<feature type="domain" description="Flagellar hook-associated protein FlgK helical" evidence="9">
    <location>
        <begin position="102"/>
        <end position="249"/>
    </location>
</feature>
<dbReference type="NCBIfam" id="TIGR02492">
    <property type="entry name" value="flgK_ends"/>
    <property type="match status" value="1"/>
</dbReference>